<reference evidence="1 2" key="1">
    <citation type="submission" date="2024-06" db="EMBL/GenBank/DDBJ databases">
        <title>The draft genome of Grus japonensis, version 3.</title>
        <authorList>
            <person name="Nabeshima K."/>
            <person name="Suzuki S."/>
            <person name="Onuma M."/>
        </authorList>
    </citation>
    <scope>NUCLEOTIDE SEQUENCE [LARGE SCALE GENOMIC DNA]</scope>
    <source>
        <strain evidence="1 2">451A</strain>
    </source>
</reference>
<keyword evidence="2" id="KW-1185">Reference proteome</keyword>
<dbReference type="AlphaFoldDB" id="A0ABC9XVM4"/>
<dbReference type="Proteomes" id="UP001623348">
    <property type="component" value="Unassembled WGS sequence"/>
</dbReference>
<evidence type="ECO:0000313" key="2">
    <source>
        <dbReference type="Proteomes" id="UP001623348"/>
    </source>
</evidence>
<name>A0ABC9XVM4_GRUJA</name>
<dbReference type="EMBL" id="BAAFJT010000031">
    <property type="protein sequence ID" value="GAB0201452.1"/>
    <property type="molecule type" value="Genomic_DNA"/>
</dbReference>
<organism evidence="1 2">
    <name type="scientific">Grus japonensis</name>
    <name type="common">Japanese crane</name>
    <name type="synonym">Red-crowned crane</name>
    <dbReference type="NCBI Taxonomy" id="30415"/>
    <lineage>
        <taxon>Eukaryota</taxon>
        <taxon>Metazoa</taxon>
        <taxon>Chordata</taxon>
        <taxon>Craniata</taxon>
        <taxon>Vertebrata</taxon>
        <taxon>Euteleostomi</taxon>
        <taxon>Archelosauria</taxon>
        <taxon>Archosauria</taxon>
        <taxon>Dinosauria</taxon>
        <taxon>Saurischia</taxon>
        <taxon>Theropoda</taxon>
        <taxon>Coelurosauria</taxon>
        <taxon>Aves</taxon>
        <taxon>Neognathae</taxon>
        <taxon>Neoaves</taxon>
        <taxon>Gruiformes</taxon>
        <taxon>Gruidae</taxon>
        <taxon>Grus</taxon>
    </lineage>
</organism>
<proteinExistence type="predicted"/>
<gene>
    <name evidence="1" type="ORF">GRJ2_002610800</name>
</gene>
<sequence length="93" mass="9963">MYVSRSSSSSCPIPTAGMLTDLEEPCVHQFTLLCNIMDRRHNCFCCDSKTNCREKAFGRRAASQTAGSLAALDGVQGKLFASPPSCELTVAGD</sequence>
<accession>A0ABC9XVM4</accession>
<comment type="caution">
    <text evidence="1">The sequence shown here is derived from an EMBL/GenBank/DDBJ whole genome shotgun (WGS) entry which is preliminary data.</text>
</comment>
<evidence type="ECO:0000313" key="1">
    <source>
        <dbReference type="EMBL" id="GAB0201452.1"/>
    </source>
</evidence>
<protein>
    <submittedName>
        <fullName evidence="1">Uncharacterized protein</fullName>
    </submittedName>
</protein>